<evidence type="ECO:0000313" key="11">
    <source>
        <dbReference type="Proteomes" id="UP000254807"/>
    </source>
</evidence>
<feature type="domain" description="YetF C-terminal" evidence="8">
    <location>
        <begin position="79"/>
        <end position="200"/>
    </location>
</feature>
<dbReference type="GO" id="GO:0005886">
    <property type="term" value="C:plasma membrane"/>
    <property type="evidence" value="ECO:0007669"/>
    <property type="project" value="UniProtKB-SubCell"/>
</dbReference>
<dbReference type="PANTHER" id="PTHR34582">
    <property type="entry name" value="UPF0702 TRANSMEMBRANE PROTEIN YCAP"/>
    <property type="match status" value="1"/>
</dbReference>
<dbReference type="InterPro" id="IPR007353">
    <property type="entry name" value="DUF421"/>
</dbReference>
<name>A0A376H9V2_ENTGA</name>
<proteinExistence type="inferred from homology"/>
<evidence type="ECO:0000256" key="5">
    <source>
        <dbReference type="ARBA" id="ARBA00022989"/>
    </source>
</evidence>
<dbReference type="Gene3D" id="3.30.240.20">
    <property type="entry name" value="bsu07140 like domains"/>
    <property type="match status" value="2"/>
</dbReference>
<organism evidence="10 11">
    <name type="scientific">Enterococcus gallinarum</name>
    <dbReference type="NCBI Taxonomy" id="1353"/>
    <lineage>
        <taxon>Bacteria</taxon>
        <taxon>Bacillati</taxon>
        <taxon>Bacillota</taxon>
        <taxon>Bacilli</taxon>
        <taxon>Lactobacillales</taxon>
        <taxon>Enterococcaceae</taxon>
        <taxon>Enterococcus</taxon>
    </lineage>
</organism>
<dbReference type="AlphaFoldDB" id="A0A376H9V2"/>
<dbReference type="RefSeq" id="WP_060814458.1">
    <property type="nucleotide sequence ID" value="NZ_JAJGOJ010000001.1"/>
</dbReference>
<dbReference type="EMBL" id="UFYW01000001">
    <property type="protein sequence ID" value="STD84929.1"/>
    <property type="molecule type" value="Genomic_DNA"/>
</dbReference>
<dbReference type="Pfam" id="PF20730">
    <property type="entry name" value="YetF_N"/>
    <property type="match status" value="1"/>
</dbReference>
<comment type="subcellular location">
    <subcellularLocation>
        <location evidence="1">Cell membrane</location>
        <topology evidence="1">Multi-pass membrane protein</topology>
    </subcellularLocation>
</comment>
<feature type="transmembrane region" description="Helical" evidence="7">
    <location>
        <begin position="56"/>
        <end position="74"/>
    </location>
</feature>
<evidence type="ECO:0000256" key="3">
    <source>
        <dbReference type="ARBA" id="ARBA00022475"/>
    </source>
</evidence>
<comment type="similarity">
    <text evidence="2">Belongs to the UPF0702 family.</text>
</comment>
<feature type="domain" description="YetF-like N-terminal transmembrane" evidence="9">
    <location>
        <begin position="3"/>
        <end position="75"/>
    </location>
</feature>
<evidence type="ECO:0000256" key="6">
    <source>
        <dbReference type="ARBA" id="ARBA00023136"/>
    </source>
</evidence>
<protein>
    <submittedName>
        <fullName evidence="10">Membrane protein</fullName>
    </submittedName>
</protein>
<evidence type="ECO:0000313" key="10">
    <source>
        <dbReference type="EMBL" id="STD84929.1"/>
    </source>
</evidence>
<dbReference type="InterPro" id="IPR023090">
    <property type="entry name" value="UPF0702_alpha/beta_dom_sf"/>
</dbReference>
<reference evidence="10 11" key="1">
    <citation type="submission" date="2018-06" db="EMBL/GenBank/DDBJ databases">
        <authorList>
            <consortium name="Pathogen Informatics"/>
            <person name="Doyle S."/>
        </authorList>
    </citation>
    <scope>NUCLEOTIDE SEQUENCE [LARGE SCALE GENOMIC DNA]</scope>
    <source>
        <strain evidence="10 11">NCTC12360</strain>
    </source>
</reference>
<sequence>MVFTIILKLFFGLFGLLLVARLLGKKTLSEITPFDLIYTLVLGGILEESIYDDNVSVFHVLFAIALWALLIYFIEEFVQKNETINRWLKGEPAVLIHNGQLNIQEISRNHIEMEQLRTMLRQQQCFSLANAKYVVLENAGQISVLTHSEDEQTLAIMLVDQGNIQYPVLQSHHLSETWLREELQKQGYSSFKNLIYVEWSQDNGFYIITKAETIQARYRIDG</sequence>
<dbReference type="OrthoDB" id="9778331at2"/>
<dbReference type="Proteomes" id="UP000254807">
    <property type="component" value="Unassembled WGS sequence"/>
</dbReference>
<evidence type="ECO:0000259" key="8">
    <source>
        <dbReference type="Pfam" id="PF04239"/>
    </source>
</evidence>
<evidence type="ECO:0000259" key="9">
    <source>
        <dbReference type="Pfam" id="PF20730"/>
    </source>
</evidence>
<keyword evidence="3" id="KW-1003">Cell membrane</keyword>
<dbReference type="PANTHER" id="PTHR34582:SF5">
    <property type="entry name" value="UPF0702 TRANSMEMBRANE PROTEIN YETF"/>
    <property type="match status" value="1"/>
</dbReference>
<keyword evidence="5 7" id="KW-1133">Transmembrane helix</keyword>
<keyword evidence="6 7" id="KW-0472">Membrane</keyword>
<dbReference type="InterPro" id="IPR048454">
    <property type="entry name" value="YetF_N"/>
</dbReference>
<evidence type="ECO:0000256" key="2">
    <source>
        <dbReference type="ARBA" id="ARBA00006448"/>
    </source>
</evidence>
<gene>
    <name evidence="10" type="primary">yetF</name>
    <name evidence="10" type="ORF">NCTC12360_03476</name>
</gene>
<evidence type="ECO:0000256" key="7">
    <source>
        <dbReference type="SAM" id="Phobius"/>
    </source>
</evidence>
<dbReference type="Pfam" id="PF04239">
    <property type="entry name" value="DUF421"/>
    <property type="match status" value="1"/>
</dbReference>
<keyword evidence="4 7" id="KW-0812">Transmembrane</keyword>
<evidence type="ECO:0000256" key="1">
    <source>
        <dbReference type="ARBA" id="ARBA00004651"/>
    </source>
</evidence>
<evidence type="ECO:0000256" key="4">
    <source>
        <dbReference type="ARBA" id="ARBA00022692"/>
    </source>
</evidence>
<accession>A0A376H9V2</accession>
<keyword evidence="11" id="KW-1185">Reference proteome</keyword>